<evidence type="ECO:0000313" key="10">
    <source>
        <dbReference type="Proteomes" id="UP000533080"/>
    </source>
</evidence>
<dbReference type="GO" id="GO:0005886">
    <property type="term" value="C:plasma membrane"/>
    <property type="evidence" value="ECO:0007669"/>
    <property type="project" value="UniProtKB-SubCell"/>
</dbReference>
<keyword evidence="4" id="KW-1003">Cell membrane</keyword>
<keyword evidence="6 8" id="KW-1133">Transmembrane helix</keyword>
<evidence type="ECO:0000256" key="2">
    <source>
        <dbReference type="ARBA" id="ARBA00010735"/>
    </source>
</evidence>
<comment type="similarity">
    <text evidence="2">Belongs to the AzlC family.</text>
</comment>
<reference evidence="9 10" key="1">
    <citation type="submission" date="2020-05" db="EMBL/GenBank/DDBJ databases">
        <authorList>
            <person name="Whitworth D."/>
        </authorList>
    </citation>
    <scope>NUCLEOTIDE SEQUENCE [LARGE SCALE GENOMIC DNA]</scope>
    <source>
        <strain evidence="9 10">AM005</strain>
    </source>
</reference>
<comment type="caution">
    <text evidence="9">The sequence shown here is derived from an EMBL/GenBank/DDBJ whole genome shotgun (WGS) entry which is preliminary data.</text>
</comment>
<evidence type="ECO:0000256" key="6">
    <source>
        <dbReference type="ARBA" id="ARBA00022989"/>
    </source>
</evidence>
<dbReference type="InterPro" id="IPR011606">
    <property type="entry name" value="Brnchd-chn_aa_trnsp_permease"/>
</dbReference>
<feature type="transmembrane region" description="Helical" evidence="8">
    <location>
        <begin position="59"/>
        <end position="80"/>
    </location>
</feature>
<evidence type="ECO:0000256" key="7">
    <source>
        <dbReference type="ARBA" id="ARBA00023136"/>
    </source>
</evidence>
<feature type="transmembrane region" description="Helical" evidence="8">
    <location>
        <begin position="215"/>
        <end position="248"/>
    </location>
</feature>
<evidence type="ECO:0000256" key="1">
    <source>
        <dbReference type="ARBA" id="ARBA00004651"/>
    </source>
</evidence>
<dbReference type="PANTHER" id="PTHR34979">
    <property type="entry name" value="INNER MEMBRANE PROTEIN YGAZ"/>
    <property type="match status" value="1"/>
</dbReference>
<keyword evidence="3" id="KW-0813">Transport</keyword>
<protein>
    <submittedName>
        <fullName evidence="9">AzlC family ABC transporter permease</fullName>
    </submittedName>
</protein>
<keyword evidence="5 8" id="KW-0812">Transmembrane</keyword>
<dbReference type="GO" id="GO:1903785">
    <property type="term" value="P:L-valine transmembrane transport"/>
    <property type="evidence" value="ECO:0007669"/>
    <property type="project" value="TreeGrafter"/>
</dbReference>
<dbReference type="AlphaFoldDB" id="A0A7Y4IKZ5"/>
<dbReference type="Pfam" id="PF03591">
    <property type="entry name" value="AzlC"/>
    <property type="match status" value="1"/>
</dbReference>
<evidence type="ECO:0000256" key="3">
    <source>
        <dbReference type="ARBA" id="ARBA00022448"/>
    </source>
</evidence>
<comment type="subcellular location">
    <subcellularLocation>
        <location evidence="1">Cell membrane</location>
        <topology evidence="1">Multi-pass membrane protein</topology>
    </subcellularLocation>
</comment>
<evidence type="ECO:0000256" key="8">
    <source>
        <dbReference type="SAM" id="Phobius"/>
    </source>
</evidence>
<dbReference type="Proteomes" id="UP000533080">
    <property type="component" value="Unassembled WGS sequence"/>
</dbReference>
<sequence length="249" mass="24802">MRAMVMGHVDRTLVRDVAAIAAASSVIGASFGAISVASGLSVWVASAMSVLVFAGGSQFMAVGVVAGGGSPVAAVIAGLLLNARHLPFGLVISDVLGKHWLVRLIGTHLMVDESVAFALAQPTPERRKAAYWLCGGALFVGWNVGVLVGALAGTALGSPEAMGLDAAFPAGLLALLLPSLTAPAKPPNVEPGTAEGGGATARAQDARAAAARARWVAGGAVLIALATTPILPTGVPVLLSLLALGLVLR</sequence>
<evidence type="ECO:0000256" key="5">
    <source>
        <dbReference type="ARBA" id="ARBA00022692"/>
    </source>
</evidence>
<evidence type="ECO:0000313" key="9">
    <source>
        <dbReference type="EMBL" id="NOJ81212.1"/>
    </source>
</evidence>
<name>A0A7Y4IKZ5_MYXXA</name>
<keyword evidence="7 8" id="KW-0472">Membrane</keyword>
<proteinExistence type="inferred from homology"/>
<accession>A0A7Y4IKZ5</accession>
<gene>
    <name evidence="9" type="ORF">HNV28_23280</name>
</gene>
<dbReference type="EMBL" id="JABFNT010000079">
    <property type="protein sequence ID" value="NOJ81212.1"/>
    <property type="molecule type" value="Genomic_DNA"/>
</dbReference>
<dbReference type="PANTHER" id="PTHR34979:SF1">
    <property type="entry name" value="INNER MEMBRANE PROTEIN YGAZ"/>
    <property type="match status" value="1"/>
</dbReference>
<dbReference type="RefSeq" id="WP_171443298.1">
    <property type="nucleotide sequence ID" value="NZ_JABFNS010000042.1"/>
</dbReference>
<evidence type="ECO:0000256" key="4">
    <source>
        <dbReference type="ARBA" id="ARBA00022475"/>
    </source>
</evidence>
<feature type="transmembrane region" description="Helical" evidence="8">
    <location>
        <begin position="20"/>
        <end position="47"/>
    </location>
</feature>
<organism evidence="9 10">
    <name type="scientific">Myxococcus xanthus</name>
    <dbReference type="NCBI Taxonomy" id="34"/>
    <lineage>
        <taxon>Bacteria</taxon>
        <taxon>Pseudomonadati</taxon>
        <taxon>Myxococcota</taxon>
        <taxon>Myxococcia</taxon>
        <taxon>Myxococcales</taxon>
        <taxon>Cystobacterineae</taxon>
        <taxon>Myxococcaceae</taxon>
        <taxon>Myxococcus</taxon>
    </lineage>
</organism>
<feature type="transmembrane region" description="Helical" evidence="8">
    <location>
        <begin position="131"/>
        <end position="152"/>
    </location>
</feature>